<dbReference type="EMBL" id="CP021023">
    <property type="protein sequence ID" value="ARN56247.1"/>
    <property type="molecule type" value="Genomic_DNA"/>
</dbReference>
<dbReference type="RefSeq" id="WP_085754954.1">
    <property type="nucleotide sequence ID" value="NZ_CP021023.1"/>
</dbReference>
<dbReference type="GO" id="GO:0005975">
    <property type="term" value="P:carbohydrate metabolic process"/>
    <property type="evidence" value="ECO:0007669"/>
    <property type="project" value="InterPro"/>
</dbReference>
<dbReference type="InterPro" id="IPR008928">
    <property type="entry name" value="6-hairpin_glycosidase_sf"/>
</dbReference>
<evidence type="ECO:0000259" key="2">
    <source>
        <dbReference type="PROSITE" id="PS51820"/>
    </source>
</evidence>
<reference evidence="4" key="1">
    <citation type="submission" date="2017-04" db="EMBL/GenBank/DDBJ databases">
        <title>Comparative genomics and description of representatives of a novel lineage of planctomycetes thriving in anoxic sediments.</title>
        <authorList>
            <person name="Spring S."/>
            <person name="Bunk B."/>
            <person name="Sproer C."/>
        </authorList>
    </citation>
    <scope>NUCLEOTIDE SEQUENCE [LARGE SCALE GENOMIC DNA]</scope>
    <source>
        <strain evidence="4">ST-PulAB-D4</strain>
    </source>
</reference>
<evidence type="ECO:0000313" key="3">
    <source>
        <dbReference type="EMBL" id="ARN56247.1"/>
    </source>
</evidence>
<dbReference type="GO" id="GO:0008422">
    <property type="term" value="F:beta-glucosidase activity"/>
    <property type="evidence" value="ECO:0007669"/>
    <property type="project" value="TreeGrafter"/>
</dbReference>
<dbReference type="Pfam" id="PF07691">
    <property type="entry name" value="PA14"/>
    <property type="match status" value="1"/>
</dbReference>
<dbReference type="Pfam" id="PF04685">
    <property type="entry name" value="DUF608"/>
    <property type="match status" value="1"/>
</dbReference>
<dbReference type="Pfam" id="PF13287">
    <property type="entry name" value="Fn3_assoc"/>
    <property type="match status" value="1"/>
</dbReference>
<dbReference type="Gene3D" id="2.60.120.380">
    <property type="match status" value="1"/>
</dbReference>
<name>A0A1W6LKE7_9BACT</name>
<dbReference type="Pfam" id="PF12215">
    <property type="entry name" value="Glyco_hydr_116N"/>
    <property type="match status" value="1"/>
</dbReference>
<dbReference type="Proteomes" id="UP000193334">
    <property type="component" value="Chromosome"/>
</dbReference>
<dbReference type="InterPro" id="IPR037524">
    <property type="entry name" value="PA14/GLEYA"/>
</dbReference>
<sequence precursor="true">MKVKRLACFIVVSILGAAALAEEIDYGADEVNAMQERRDMVKVGKSDYDYLALKNHKGPSGVPLGGIGTGCFDIAPNGAFTRIALNNTHEAGVLKDVQGSFLAYWNGEDAKLLQLNSVAGMDTVDNVTYKGLFPTIKCDYGNGVTLNAYSGLIPHNIKDSSLPVAWLDVTVKNITGKDSDFSVAFSWEDIIARGISDYADPSIFNQVSNNAWGLNTVKDQHPEKGLQPMEKPQTRVAPLKVGSFSGLLQYSKKLKPSKMTYQNYNNKTAILAEKTSGAEITFLPEWKVDNPQTWKSFVKSGEFDPDMSQPLSSHGEGAAASAVAIKTHLKAGESKTVRFMLAWFAPEYRIDREKADPVTYFGSADYCRYYHNYFDNIKELVSYAAKNRSRILRKSREWHKPVLDSTMPDWLKFKLINSGYVIYTNSILNKAGDFTVMEGMMGGLAGTMDQRMSSHPFFQKFFTEIDRSEMELFGHTPGSMDQILHFDGHYYIGIASRDGQTPTPEGWMLDNSGSWLVQLAKEYQQTGDLEYIAQFRDEIKGAVAFLKERMLYDLEIPVGYTTYDDFWHPEIYSYTATTYPVFMDAAAVLFDALDENQLAQECRYQKERSVQDAVNYLWNGEYFAYGCDPDGTNRLDDVMFSGQLAGQFVSRYCQWNENFPVEMVKSSIIAQLKTNVGNSVDYYAPKVWDIPAKQAEQGDYGKSTCWPFYLESYTAMAAIQAGFLQDGLDIMKHIQLVHLRNGWTWTQNLWQPDEVTYMTAPVTWFVTDVLAGAGVDVTKNTLYLAPVSMEKQGKVKLPLFYPKFWAVVTLDKNNKTASLKVTKTFGEEKYKIDRLICRPVGKSFAQQKVFDISPVTLKAGKTIDLSEFYNAMTDAEIHEPILDKIEIVPFKEYKPAKSLKYPEIKSAQDFFVDSVEVSLESEKGDIFYTLDGSDPQTDGKEYTTPFKIDTETTVLAIASSDGLYSPVQSKTFTKAEPLAPDLEKPVRFRYQLYKGYFQKLPDFASLEPVKSGIAVDSNVKRFRFNDNFAVLYKGSLTVEKDGVYTFSIRSDDGSRLTVGGKVLDNDGVHDAADTKTMTVPLTKGIYSVKVEYFENEGGELLEVKWKPSGSDSREVPIF</sequence>
<dbReference type="SUPFAM" id="SSF48208">
    <property type="entry name" value="Six-hairpin glycosidases"/>
    <property type="match status" value="1"/>
</dbReference>
<feature type="domain" description="PA14" evidence="2">
    <location>
        <begin position="981"/>
        <end position="1118"/>
    </location>
</feature>
<dbReference type="InterPro" id="IPR024462">
    <property type="entry name" value="GH116_N"/>
</dbReference>
<dbReference type="SMART" id="SM00758">
    <property type="entry name" value="PA14"/>
    <property type="match status" value="1"/>
</dbReference>
<keyword evidence="1" id="KW-0732">Signal</keyword>
<dbReference type="InterPro" id="IPR052566">
    <property type="entry name" value="Non-lysos_glucosylceramidase"/>
</dbReference>
<evidence type="ECO:0000313" key="4">
    <source>
        <dbReference type="Proteomes" id="UP000193334"/>
    </source>
</evidence>
<dbReference type="PANTHER" id="PTHR12654:SF0">
    <property type="entry name" value="NON-LYSOSOMAL GLUCOSYLCERAMIDASE"/>
    <property type="match status" value="1"/>
</dbReference>
<feature type="chain" id="PRO_5012935874" evidence="1">
    <location>
        <begin position="22"/>
        <end position="1118"/>
    </location>
</feature>
<feature type="signal peptide" evidence="1">
    <location>
        <begin position="1"/>
        <end position="21"/>
    </location>
</feature>
<dbReference type="InterPro" id="IPR012341">
    <property type="entry name" value="6hp_glycosidase-like_sf"/>
</dbReference>
<organism evidence="3 4">
    <name type="scientific">Sedimentisphaera salicampi</name>
    <dbReference type="NCBI Taxonomy" id="1941349"/>
    <lineage>
        <taxon>Bacteria</taxon>
        <taxon>Pseudomonadati</taxon>
        <taxon>Planctomycetota</taxon>
        <taxon>Phycisphaerae</taxon>
        <taxon>Sedimentisphaerales</taxon>
        <taxon>Sedimentisphaeraceae</taxon>
        <taxon>Sedimentisphaera</taxon>
    </lineage>
</organism>
<evidence type="ECO:0000256" key="1">
    <source>
        <dbReference type="SAM" id="SignalP"/>
    </source>
</evidence>
<dbReference type="STRING" id="1941349.STSP1_00623"/>
<dbReference type="InterPro" id="IPR006775">
    <property type="entry name" value="GH116_catalytic"/>
</dbReference>
<proteinExistence type="predicted"/>
<dbReference type="KEGG" id="pbp:STSP1_00623"/>
<dbReference type="Gene3D" id="1.50.10.10">
    <property type="match status" value="1"/>
</dbReference>
<dbReference type="InterPro" id="IPR011658">
    <property type="entry name" value="PA14_dom"/>
</dbReference>
<keyword evidence="4" id="KW-1185">Reference proteome</keyword>
<dbReference type="PROSITE" id="PS51820">
    <property type="entry name" value="PA14"/>
    <property type="match status" value="1"/>
</dbReference>
<accession>A0A1W6LKE7</accession>
<dbReference type="SUPFAM" id="SSF56988">
    <property type="entry name" value="Anthrax protective antigen"/>
    <property type="match status" value="1"/>
</dbReference>
<gene>
    <name evidence="3" type="ORF">STSP1_00623</name>
</gene>
<dbReference type="AlphaFoldDB" id="A0A1W6LKE7"/>
<protein>
    <submittedName>
        <fullName evidence="3">Putative bile acid beta-glucosidase</fullName>
    </submittedName>
</protein>
<dbReference type="PANTHER" id="PTHR12654">
    <property type="entry name" value="BILE ACID BETA-GLUCOSIDASE-RELATED"/>
    <property type="match status" value="1"/>
</dbReference>
<dbReference type="InterPro" id="IPR026876">
    <property type="entry name" value="Fn3_assoc_repeat"/>
</dbReference>